<dbReference type="GO" id="GO:0003677">
    <property type="term" value="F:DNA binding"/>
    <property type="evidence" value="ECO:0007669"/>
    <property type="project" value="UniProtKB-KW"/>
</dbReference>
<dbReference type="SUPFAM" id="SSF53850">
    <property type="entry name" value="Periplasmic binding protein-like II"/>
    <property type="match status" value="1"/>
</dbReference>
<keyword evidence="7" id="KW-1185">Reference proteome</keyword>
<dbReference type="PROSITE" id="PS50931">
    <property type="entry name" value="HTH_LYSR"/>
    <property type="match status" value="1"/>
</dbReference>
<protein>
    <submittedName>
        <fullName evidence="6">Transcriptional regulator CynR</fullName>
    </submittedName>
</protein>
<dbReference type="GO" id="GO:0005829">
    <property type="term" value="C:cytosol"/>
    <property type="evidence" value="ECO:0007669"/>
    <property type="project" value="TreeGrafter"/>
</dbReference>
<dbReference type="Gene3D" id="3.40.190.290">
    <property type="match status" value="1"/>
</dbReference>
<evidence type="ECO:0000256" key="1">
    <source>
        <dbReference type="ARBA" id="ARBA00009437"/>
    </source>
</evidence>
<evidence type="ECO:0000256" key="3">
    <source>
        <dbReference type="ARBA" id="ARBA00023125"/>
    </source>
</evidence>
<dbReference type="InterPro" id="IPR005119">
    <property type="entry name" value="LysR_subst-bd"/>
</dbReference>
<dbReference type="PRINTS" id="PR00039">
    <property type="entry name" value="HTHLYSR"/>
</dbReference>
<proteinExistence type="inferred from homology"/>
<dbReference type="SUPFAM" id="SSF46785">
    <property type="entry name" value="Winged helix' DNA-binding domain"/>
    <property type="match status" value="1"/>
</dbReference>
<evidence type="ECO:0000256" key="2">
    <source>
        <dbReference type="ARBA" id="ARBA00023015"/>
    </source>
</evidence>
<dbReference type="InterPro" id="IPR037403">
    <property type="entry name" value="CynR_PBP2"/>
</dbReference>
<dbReference type="EMBL" id="RBZV01000002">
    <property type="protein sequence ID" value="RKP51218.1"/>
    <property type="molecule type" value="Genomic_DNA"/>
</dbReference>
<dbReference type="OrthoDB" id="646694at2"/>
<organism evidence="6 7">
    <name type="scientific">Trinickia fusca</name>
    <dbReference type="NCBI Taxonomy" id="2419777"/>
    <lineage>
        <taxon>Bacteria</taxon>
        <taxon>Pseudomonadati</taxon>
        <taxon>Pseudomonadota</taxon>
        <taxon>Betaproteobacteria</taxon>
        <taxon>Burkholderiales</taxon>
        <taxon>Burkholderiaceae</taxon>
        <taxon>Trinickia</taxon>
    </lineage>
</organism>
<dbReference type="Pfam" id="PF00126">
    <property type="entry name" value="HTH_1"/>
    <property type="match status" value="1"/>
</dbReference>
<keyword evidence="3" id="KW-0238">DNA-binding</keyword>
<sequence length="305" mass="33474">MLLRHLRYLLAVVEHQNFTRAAEALHVSQPTLSQQIKQLEDALGAPLLDRSGRTVRPTDVGAAYIRFANQALRELEAGRRAIHDVLDLSRGLLRLAFTPTFSSYLVGPLVEHFSARYPGIVLSIRETTQDRMEAELADDSIDVGIAFADVRLPEIDCHVLFEERLSMVVGQAHPYARSEGLTLAAIEHTPLALLTRDFATRGHIDAYFQAHGVAPSVMIEANSINAVVEIVRRGRVATILPDAIASERTELRAIGLEPALPRRTVALLTRKGAYRSAASDAFSKLARSLVADWGKVGFIGPQDCA</sequence>
<keyword evidence="4" id="KW-0804">Transcription</keyword>
<accession>A0A494XKU4</accession>
<dbReference type="InterPro" id="IPR000847">
    <property type="entry name" value="LysR_HTH_N"/>
</dbReference>
<dbReference type="AlphaFoldDB" id="A0A494XKU4"/>
<dbReference type="Gene3D" id="1.10.10.10">
    <property type="entry name" value="Winged helix-like DNA-binding domain superfamily/Winged helix DNA-binding domain"/>
    <property type="match status" value="1"/>
</dbReference>
<evidence type="ECO:0000256" key="4">
    <source>
        <dbReference type="ARBA" id="ARBA00023163"/>
    </source>
</evidence>
<dbReference type="NCBIfam" id="NF008416">
    <property type="entry name" value="PRK11242.1"/>
    <property type="match status" value="1"/>
</dbReference>
<gene>
    <name evidence="6" type="primary">cynR</name>
    <name evidence="6" type="ORF">D7S89_05000</name>
</gene>
<name>A0A494XKU4_9BURK</name>
<dbReference type="Pfam" id="PF03466">
    <property type="entry name" value="LysR_substrate"/>
    <property type="match status" value="1"/>
</dbReference>
<feature type="domain" description="HTH lysR-type" evidence="5">
    <location>
        <begin position="1"/>
        <end position="58"/>
    </location>
</feature>
<comment type="caution">
    <text evidence="6">The sequence shown here is derived from an EMBL/GenBank/DDBJ whole genome shotgun (WGS) entry which is preliminary data.</text>
</comment>
<dbReference type="FunFam" id="1.10.10.10:FF:000001">
    <property type="entry name" value="LysR family transcriptional regulator"/>
    <property type="match status" value="1"/>
</dbReference>
<evidence type="ECO:0000313" key="6">
    <source>
        <dbReference type="EMBL" id="RKP51218.1"/>
    </source>
</evidence>
<dbReference type="InterPro" id="IPR036388">
    <property type="entry name" value="WH-like_DNA-bd_sf"/>
</dbReference>
<dbReference type="InterPro" id="IPR036390">
    <property type="entry name" value="WH_DNA-bd_sf"/>
</dbReference>
<keyword evidence="2" id="KW-0805">Transcription regulation</keyword>
<dbReference type="Proteomes" id="UP000280434">
    <property type="component" value="Unassembled WGS sequence"/>
</dbReference>
<comment type="similarity">
    <text evidence="1">Belongs to the LysR transcriptional regulatory family.</text>
</comment>
<evidence type="ECO:0000259" key="5">
    <source>
        <dbReference type="PROSITE" id="PS50931"/>
    </source>
</evidence>
<dbReference type="GO" id="GO:0003700">
    <property type="term" value="F:DNA-binding transcription factor activity"/>
    <property type="evidence" value="ECO:0007669"/>
    <property type="project" value="InterPro"/>
</dbReference>
<evidence type="ECO:0000313" key="7">
    <source>
        <dbReference type="Proteomes" id="UP000280434"/>
    </source>
</evidence>
<dbReference type="CDD" id="cd08425">
    <property type="entry name" value="PBP2_CynR"/>
    <property type="match status" value="1"/>
</dbReference>
<dbReference type="PANTHER" id="PTHR30419">
    <property type="entry name" value="HTH-TYPE TRANSCRIPTIONAL REGULATOR YBHD"/>
    <property type="match status" value="1"/>
</dbReference>
<dbReference type="RefSeq" id="WP_121277300.1">
    <property type="nucleotide sequence ID" value="NZ_RBZV01000002.1"/>
</dbReference>
<dbReference type="InterPro" id="IPR050950">
    <property type="entry name" value="HTH-type_LysR_regulators"/>
</dbReference>
<reference evidence="6 7" key="1">
    <citation type="submission" date="2018-10" db="EMBL/GenBank/DDBJ databases">
        <title>Paraburkholderia sp. 7MK8-2, isolated from soil.</title>
        <authorList>
            <person name="Gao Z.-H."/>
            <person name="Qiu L.-H."/>
        </authorList>
    </citation>
    <scope>NUCLEOTIDE SEQUENCE [LARGE SCALE GENOMIC DNA]</scope>
    <source>
        <strain evidence="6 7">7MK8-2</strain>
    </source>
</reference>